<dbReference type="Proteomes" id="UP000076874">
    <property type="component" value="Unassembled WGS sequence"/>
</dbReference>
<name>A0A162J9F1_9HYPO</name>
<dbReference type="EMBL" id="AZHD01000003">
    <property type="protein sequence ID" value="OAA65652.1"/>
    <property type="molecule type" value="Genomic_DNA"/>
</dbReference>
<feature type="domain" description="TauD/TfdA-like" evidence="3">
    <location>
        <begin position="2"/>
        <end position="146"/>
    </location>
</feature>
<dbReference type="InterPro" id="IPR050411">
    <property type="entry name" value="AlphaKG_dependent_hydroxylases"/>
</dbReference>
<dbReference type="InterPro" id="IPR003819">
    <property type="entry name" value="TauD/TfdA-like"/>
</dbReference>
<dbReference type="PANTHER" id="PTHR10696">
    <property type="entry name" value="GAMMA-BUTYROBETAINE HYDROXYLASE-RELATED"/>
    <property type="match status" value="1"/>
</dbReference>
<feature type="region of interest" description="Disordered" evidence="2">
    <location>
        <begin position="208"/>
        <end position="234"/>
    </location>
</feature>
<accession>A0A162J9F1</accession>
<dbReference type="SUPFAM" id="SSF51197">
    <property type="entry name" value="Clavaminate synthase-like"/>
    <property type="match status" value="1"/>
</dbReference>
<evidence type="ECO:0000259" key="3">
    <source>
        <dbReference type="Pfam" id="PF02668"/>
    </source>
</evidence>
<evidence type="ECO:0000313" key="5">
    <source>
        <dbReference type="Proteomes" id="UP000076874"/>
    </source>
</evidence>
<keyword evidence="1" id="KW-0560">Oxidoreductase</keyword>
<evidence type="ECO:0000313" key="4">
    <source>
        <dbReference type="EMBL" id="OAA65652.1"/>
    </source>
</evidence>
<dbReference type="Gene3D" id="3.60.130.10">
    <property type="entry name" value="Clavaminate synthase-like"/>
    <property type="match status" value="1"/>
</dbReference>
<dbReference type="InterPro" id="IPR042098">
    <property type="entry name" value="TauD-like_sf"/>
</dbReference>
<feature type="compositionally biased region" description="Acidic residues" evidence="2">
    <location>
        <begin position="212"/>
        <end position="228"/>
    </location>
</feature>
<dbReference type="STRING" id="1081102.A0A162J9F1"/>
<sequence length="234" mass="26183">MVASAWKMYNDLLNERPDVVRVLAEPNWPVHVSDRKSRYTFAPLLAFHDNKLLASFDPSRLGAHPAMKGGRSARIPALTAVQREALDVVSAVAQKNSKPVDTKPGDMVFINNWALVHARSAYTDPAEETGTCDTTPNTRRHLVRLWLRNAELGWKVPESLRAPWESAFGYTDEGYVSGDYQAIAAQLKYAVVPELDYTPPKYTTGSAAFAIDESDSDEYDSDEYEDDNEKNMLI</sequence>
<protein>
    <submittedName>
        <fullName evidence="4">Taurine catabolism dioxygenase family protein</fullName>
    </submittedName>
</protein>
<proteinExistence type="predicted"/>
<keyword evidence="5" id="KW-1185">Reference proteome</keyword>
<dbReference type="Pfam" id="PF02668">
    <property type="entry name" value="TauD"/>
    <property type="match status" value="1"/>
</dbReference>
<comment type="caution">
    <text evidence="4">The sequence shown here is derived from an EMBL/GenBank/DDBJ whole genome shotgun (WGS) entry which is preliminary data.</text>
</comment>
<gene>
    <name evidence="4" type="ORF">SPI_02439</name>
</gene>
<evidence type="ECO:0000256" key="2">
    <source>
        <dbReference type="SAM" id="MobiDB-lite"/>
    </source>
</evidence>
<dbReference type="OrthoDB" id="272271at2759"/>
<dbReference type="AlphaFoldDB" id="A0A162J9F1"/>
<dbReference type="GO" id="GO:0051213">
    <property type="term" value="F:dioxygenase activity"/>
    <property type="evidence" value="ECO:0007669"/>
    <property type="project" value="UniProtKB-KW"/>
</dbReference>
<keyword evidence="4" id="KW-0223">Dioxygenase</keyword>
<evidence type="ECO:0000256" key="1">
    <source>
        <dbReference type="ARBA" id="ARBA00023002"/>
    </source>
</evidence>
<organism evidence="4 5">
    <name type="scientific">Niveomyces insectorum RCEF 264</name>
    <dbReference type="NCBI Taxonomy" id="1081102"/>
    <lineage>
        <taxon>Eukaryota</taxon>
        <taxon>Fungi</taxon>
        <taxon>Dikarya</taxon>
        <taxon>Ascomycota</taxon>
        <taxon>Pezizomycotina</taxon>
        <taxon>Sordariomycetes</taxon>
        <taxon>Hypocreomycetidae</taxon>
        <taxon>Hypocreales</taxon>
        <taxon>Cordycipitaceae</taxon>
        <taxon>Niveomyces</taxon>
    </lineage>
</organism>
<reference evidence="4 5" key="1">
    <citation type="journal article" date="2016" name="Genome Biol. Evol.">
        <title>Divergent and convergent evolution of fungal pathogenicity.</title>
        <authorList>
            <person name="Shang Y."/>
            <person name="Xiao G."/>
            <person name="Zheng P."/>
            <person name="Cen K."/>
            <person name="Zhan S."/>
            <person name="Wang C."/>
        </authorList>
    </citation>
    <scope>NUCLEOTIDE SEQUENCE [LARGE SCALE GENOMIC DNA]</scope>
    <source>
        <strain evidence="4 5">RCEF 264</strain>
    </source>
</reference>
<dbReference type="PANTHER" id="PTHR10696:SF54">
    <property type="entry name" value="FAMILY OXIDOREDUCTASE, PUTATIVE (AFU_ORTHOLOGUE AFUA_4G13850)-RELATED"/>
    <property type="match status" value="1"/>
</dbReference>